<dbReference type="EMBL" id="DAARKE010000082">
    <property type="protein sequence ID" value="HAE2769478.1"/>
    <property type="molecule type" value="Genomic_DNA"/>
</dbReference>
<evidence type="ECO:0000313" key="3">
    <source>
        <dbReference type="EMBL" id="HAE2035707.1"/>
    </source>
</evidence>
<dbReference type="EMBL" id="DAAWBL010000073">
    <property type="protein sequence ID" value="HAF7182573.1"/>
    <property type="molecule type" value="Genomic_DNA"/>
</dbReference>
<evidence type="ECO:0000313" key="14">
    <source>
        <dbReference type="EMBL" id="HAE8762126.1"/>
    </source>
</evidence>
<evidence type="ECO:0000313" key="6">
    <source>
        <dbReference type="EMBL" id="HAE2769478.1"/>
    </source>
</evidence>
<evidence type="ECO:0000313" key="24">
    <source>
        <dbReference type="EMBL" id="HAF7337158.1"/>
    </source>
</evidence>
<dbReference type="EMBL" id="DAATIT010000073">
    <property type="protein sequence ID" value="HAE8799293.1"/>
    <property type="molecule type" value="Genomic_DNA"/>
</dbReference>
<name>A0A731ZLJ2_SALTM</name>
<evidence type="ECO:0000313" key="12">
    <source>
        <dbReference type="EMBL" id="HAE8053899.1"/>
    </source>
</evidence>
<dbReference type="EMBL" id="DAARFD010000070">
    <property type="protein sequence ID" value="HAE2169037.1"/>
    <property type="molecule type" value="Genomic_DNA"/>
</dbReference>
<reference evidence="10" key="1">
    <citation type="journal article" date="2018" name="Genome Biol.">
        <title>SKESA: strategic k-mer extension for scrupulous assemblies.</title>
        <authorList>
            <person name="Souvorov A."/>
            <person name="Agarwala R."/>
            <person name="Lipman D.J."/>
        </authorList>
    </citation>
    <scope>NUCLEOTIDE SEQUENCE</scope>
    <source>
        <strain evidence="14">11_A2137</strain>
        <strain evidence="17">15_A1974</strain>
        <strain evidence="3">18_A2474</strain>
        <strain evidence="15">21_A2472</strain>
        <strain evidence="25">2_N4246</strain>
        <strain evidence="1">30_A4318</strain>
        <strain evidence="10">31_N4583</strain>
        <strain evidence="19">35_N4800</strain>
        <strain evidence="21">36_N5175</strain>
        <strain evidence="12">37_N4954</strain>
        <strain evidence="4">38_M2261</strain>
        <strain evidence="20">42_M5132</strain>
        <strain evidence="23">46_M4704</strain>
        <strain evidence="2">4_N4210</strain>
        <strain evidence="6">50_M2475b</strain>
        <strain evidence="5">52_N5064</strain>
        <strain evidence="9">53_N5139a</strain>
        <strain evidence="16">55_N4714</strain>
        <strain evidence="22">56_E4809</strain>
        <strain evidence="24">58_E4692</strain>
        <strain evidence="13">61_E4721</strain>
        <strain evidence="8">62_E4742</strain>
        <strain evidence="11">63_E4743</strain>
        <strain evidence="18">65_E2330</strain>
        <strain evidence="7">8_A2097</strain>
    </source>
</reference>
<dbReference type="EMBL" id="DAARGY010000055">
    <property type="protein sequence ID" value="HAE2387704.1"/>
    <property type="molecule type" value="Genomic_DNA"/>
</dbReference>
<evidence type="ECO:0000313" key="13">
    <source>
        <dbReference type="EMBL" id="HAE8067653.1"/>
    </source>
</evidence>
<dbReference type="EMBL" id="DAATZC010000051">
    <property type="protein sequence ID" value="HAF0716629.1"/>
    <property type="molecule type" value="Genomic_DNA"/>
</dbReference>
<dbReference type="EMBL" id="DAAWHQ010000057">
    <property type="protein sequence ID" value="HAF7930097.1"/>
    <property type="molecule type" value="Genomic_DNA"/>
</dbReference>
<dbReference type="AlphaFoldDB" id="A0A731ZLJ2"/>
<evidence type="ECO:0000313" key="10">
    <source>
        <dbReference type="EMBL" id="HAE4832808.1"/>
    </source>
</evidence>
<evidence type="ECO:0000313" key="5">
    <source>
        <dbReference type="EMBL" id="HAE2387704.1"/>
    </source>
</evidence>
<evidence type="ECO:0000313" key="19">
    <source>
        <dbReference type="EMBL" id="HAE8799293.1"/>
    </source>
</evidence>
<dbReference type="EMBL" id="DAARDW010000082">
    <property type="protein sequence ID" value="HAE2017498.1"/>
    <property type="molecule type" value="Genomic_DNA"/>
</dbReference>
<dbReference type="EMBL" id="DAATIS010000060">
    <property type="protein sequence ID" value="HAE8785362.1"/>
    <property type="molecule type" value="Genomic_DNA"/>
</dbReference>
<accession>A0A731ZLJ2</accession>
<evidence type="ECO:0000313" key="15">
    <source>
        <dbReference type="EMBL" id="HAE8766795.1"/>
    </source>
</evidence>
<dbReference type="EMBL" id="DAATCT010000054">
    <property type="protein sequence ID" value="HAE8067653.1"/>
    <property type="molecule type" value="Genomic_DNA"/>
</dbReference>
<dbReference type="EMBL" id="DAATIV010000052">
    <property type="protein sequence ID" value="HAE8771452.1"/>
    <property type="molecule type" value="Genomic_DNA"/>
</dbReference>
<dbReference type="EMBL" id="DAARDY010000052">
    <property type="protein sequence ID" value="HAE2035707.1"/>
    <property type="molecule type" value="Genomic_DNA"/>
</dbReference>
<dbReference type="EMBL" id="DAASFL010000050">
    <property type="protein sequence ID" value="HAE5301558.1"/>
    <property type="molecule type" value="Genomic_DNA"/>
</dbReference>
<evidence type="ECO:0000313" key="2">
    <source>
        <dbReference type="EMBL" id="HAE2017498.1"/>
    </source>
</evidence>
<evidence type="ECO:0000313" key="4">
    <source>
        <dbReference type="EMBL" id="HAE2169037.1"/>
    </source>
</evidence>
<sequence>KKKELVSGIMLEQSRTWLKQLGLVSFGKTKAMGDDVKNPMVGTFEWHITGPSYVHPLTKLADNEKKPGFVVCDLNTTQTATIDDVMTFVRKMEMTLALKNLGRCLFVYISNSFTEKALYLAKSKGVIAITFNSVFGRRNTIAAEKLANLLNDQEINEIQSSEINKLTKELNERNGITQNLRGRLFEFICAEIKKKNETSSRIFIGKEFTTAQGEKAESDVTSIRDDVSISFVECKAIKRDTTLDDEQVDRWLDVRIPRLINYCKSHPDYKHLKKSFELWVTGEISEKSTLRINEYIKRSSKIKIIVKKPPELLNEVKETGDKSLKNLLFSYFLKKSKQKES</sequence>
<evidence type="ECO:0000313" key="20">
    <source>
        <dbReference type="EMBL" id="HAF0508624.1"/>
    </source>
</evidence>
<dbReference type="EMBL" id="DAATIX010000057">
    <property type="protein sequence ID" value="HAE8790011.1"/>
    <property type="molecule type" value="Genomic_DNA"/>
</dbReference>
<evidence type="ECO:0000313" key="22">
    <source>
        <dbReference type="EMBL" id="HAF0716629.1"/>
    </source>
</evidence>
<evidence type="ECO:0000313" key="18">
    <source>
        <dbReference type="EMBL" id="HAE8790011.1"/>
    </source>
</evidence>
<protein>
    <submittedName>
        <fullName evidence="10">Uncharacterized protein</fullName>
    </submittedName>
</protein>
<comment type="caution">
    <text evidence="10">The sequence shown here is derived from an EMBL/GenBank/DDBJ whole genome shotgun (WGS) entry which is preliminary data.</text>
</comment>
<evidence type="ECO:0000313" key="17">
    <source>
        <dbReference type="EMBL" id="HAE8785362.1"/>
    </source>
</evidence>
<evidence type="ECO:0000313" key="16">
    <source>
        <dbReference type="EMBL" id="HAE8771452.1"/>
    </source>
</evidence>
<reference evidence="10" key="2">
    <citation type="submission" date="2018-07" db="EMBL/GenBank/DDBJ databases">
        <authorList>
            <consortium name="NCBI Pathogen Detection Project"/>
        </authorList>
    </citation>
    <scope>NUCLEOTIDE SEQUENCE</scope>
    <source>
        <strain evidence="14">11_A2137</strain>
        <strain evidence="17">15_A1974</strain>
        <strain evidence="3">18_A2474</strain>
        <strain evidence="15">21_A2472</strain>
        <strain evidence="25">2_N4246</strain>
        <strain evidence="1">30_A4318</strain>
        <strain evidence="10">31_N4583</strain>
        <strain evidence="19">35_N4800</strain>
        <strain evidence="21">36_N5175</strain>
        <strain evidence="12">37_N4954</strain>
        <strain evidence="4">38_M2261</strain>
        <strain evidence="20">42_M5132</strain>
        <strain evidence="23">46_M4704</strain>
        <strain evidence="2">4_N4210</strain>
        <strain evidence="6">50_M2475b</strain>
        <strain evidence="5">52_N5064</strain>
        <strain evidence="9">53_N5139a</strain>
        <strain evidence="16">55_N4714</strain>
        <strain evidence="22">56_E4809</strain>
        <strain evidence="24">58_E4692</strain>
        <strain evidence="13">61_E4721</strain>
        <strain evidence="8">62_E4742</strain>
        <strain evidence="11">63_E4743</strain>
        <strain evidence="18">65_E2330</strain>
        <strain evidence="7">8_A2097</strain>
    </source>
</reference>
<evidence type="ECO:0000313" key="11">
    <source>
        <dbReference type="EMBL" id="HAE5301558.1"/>
    </source>
</evidence>
<gene>
    <name evidence="4" type="ORF">G3221_004744</name>
    <name evidence="5" type="ORF">G3275_004768</name>
    <name evidence="6" type="ORF">G3369_004726</name>
    <name evidence="1" type="ORF">G3V17_004745</name>
    <name evidence="3" type="ORF">G3V56_004765</name>
    <name evidence="2" type="ORF">G3V57_004760</name>
    <name evidence="7" type="ORF">G4A87_004772</name>
    <name evidence="8" type="ORF">G4C74_004764</name>
    <name evidence="9" type="ORF">G4H18_004759</name>
    <name evidence="10" type="ORF">G4H21_004756</name>
    <name evidence="11" type="ORF">G4H24_004738</name>
    <name evidence="13" type="ORF">G4Q28_004753</name>
    <name evidence="12" type="ORF">G4Q31_004754</name>
    <name evidence="19" type="ORF">G4R15_004728</name>
    <name evidence="17" type="ORF">G4R16_004751</name>
    <name evidence="15" type="ORF">G4W86_004752</name>
    <name evidence="16" type="ORF">G4W87_004763</name>
    <name evidence="18" type="ORF">G4W88_004763</name>
    <name evidence="14" type="ORF">G4W91_004733</name>
    <name evidence="25" type="ORF">G9367_004766</name>
    <name evidence="22" type="ORF">G9C57_004771</name>
    <name evidence="20" type="ORF">G9W65_004808</name>
    <name evidence="21" type="ORF">G9W79_004781</name>
    <name evidence="24" type="ORF">G9W95_004765</name>
    <name evidence="23" type="ORF">G9W96_004730</name>
</gene>
<evidence type="ECO:0000313" key="23">
    <source>
        <dbReference type="EMBL" id="HAF7182573.1"/>
    </source>
</evidence>
<dbReference type="EMBL" id="DAARXZ010000046">
    <property type="protein sequence ID" value="HAE4411955.1"/>
    <property type="molecule type" value="Genomic_DNA"/>
</dbReference>
<dbReference type="EMBL" id="DAATIP010000061">
    <property type="protein sequence ID" value="HAE8766795.1"/>
    <property type="molecule type" value="Genomic_DNA"/>
</dbReference>
<dbReference type="EMBL" id="DAARVX010000056">
    <property type="protein sequence ID" value="HAE4165050.1"/>
    <property type="molecule type" value="Genomic_DNA"/>
</dbReference>
<dbReference type="EMBL" id="DAATIO010000070">
    <property type="protein sequence ID" value="HAE8762126.1"/>
    <property type="molecule type" value="Genomic_DNA"/>
</dbReference>
<dbReference type="EMBL" id="DAARCJ010000070">
    <property type="protein sequence ID" value="HAE1851167.1"/>
    <property type="molecule type" value="Genomic_DNA"/>
</dbReference>
<evidence type="ECO:0000313" key="8">
    <source>
        <dbReference type="EMBL" id="HAE4411955.1"/>
    </source>
</evidence>
<dbReference type="EMBL" id="DAATYZ010000056">
    <property type="protein sequence ID" value="HAF0707232.1"/>
    <property type="molecule type" value="Genomic_DNA"/>
</dbReference>
<evidence type="ECO:0000313" key="9">
    <source>
        <dbReference type="EMBL" id="HAE4828163.1"/>
    </source>
</evidence>
<dbReference type="EMBL" id="DAASBN010000053">
    <property type="protein sequence ID" value="HAE4832808.1"/>
    <property type="molecule type" value="Genomic_DNA"/>
</dbReference>
<proteinExistence type="predicted"/>
<organism evidence="10">
    <name type="scientific">Salmonella typhimurium</name>
    <dbReference type="NCBI Taxonomy" id="90371"/>
    <lineage>
        <taxon>Bacteria</taxon>
        <taxon>Pseudomonadati</taxon>
        <taxon>Pseudomonadota</taxon>
        <taxon>Gammaproteobacteria</taxon>
        <taxon>Enterobacterales</taxon>
        <taxon>Enterobacteriaceae</taxon>
        <taxon>Salmonella</taxon>
    </lineage>
</organism>
<evidence type="ECO:0000313" key="7">
    <source>
        <dbReference type="EMBL" id="HAE4165050.1"/>
    </source>
</evidence>
<evidence type="ECO:0000313" key="21">
    <source>
        <dbReference type="EMBL" id="HAF0707232.1"/>
    </source>
</evidence>
<dbReference type="EMBL" id="DAAWBJ010000052">
    <property type="protein sequence ID" value="HAF7337158.1"/>
    <property type="molecule type" value="Genomic_DNA"/>
</dbReference>
<dbReference type="EMBL" id="DAATCQ010000056">
    <property type="protein sequence ID" value="HAE8053899.1"/>
    <property type="molecule type" value="Genomic_DNA"/>
</dbReference>
<dbReference type="EMBL" id="DAATXH010000053">
    <property type="protein sequence ID" value="HAF0508624.1"/>
    <property type="molecule type" value="Genomic_DNA"/>
</dbReference>
<evidence type="ECO:0000313" key="1">
    <source>
        <dbReference type="EMBL" id="HAE1851167.1"/>
    </source>
</evidence>
<dbReference type="EMBL" id="DAASBM010000053">
    <property type="protein sequence ID" value="HAE4828163.1"/>
    <property type="molecule type" value="Genomic_DNA"/>
</dbReference>
<feature type="non-terminal residue" evidence="10">
    <location>
        <position position="1"/>
    </location>
</feature>
<evidence type="ECO:0000313" key="25">
    <source>
        <dbReference type="EMBL" id="HAF7930097.1"/>
    </source>
</evidence>